<organism evidence="3 4">
    <name type="scientific">Marivirga tractuosa (strain ATCC 23168 / DSM 4126 / NBRC 15989 / NCIMB 1408 / VKM B-1430 / H-43)</name>
    <name type="common">Microscilla tractuosa</name>
    <name type="synonym">Flexibacter tractuosus</name>
    <dbReference type="NCBI Taxonomy" id="643867"/>
    <lineage>
        <taxon>Bacteria</taxon>
        <taxon>Pseudomonadati</taxon>
        <taxon>Bacteroidota</taxon>
        <taxon>Cytophagia</taxon>
        <taxon>Cytophagales</taxon>
        <taxon>Marivirgaceae</taxon>
        <taxon>Marivirga</taxon>
    </lineage>
</organism>
<proteinExistence type="predicted"/>
<dbReference type="Proteomes" id="UP000008720">
    <property type="component" value="Chromosome"/>
</dbReference>
<dbReference type="PIRSF" id="PIRSF039033">
    <property type="entry name" value="START_dom"/>
    <property type="match status" value="1"/>
</dbReference>
<gene>
    <name evidence="3" type="ordered locus">Ftrac_1702</name>
</gene>
<dbReference type="PANTHER" id="PTHR19308:SF14">
    <property type="entry name" value="START DOMAIN-CONTAINING PROTEIN"/>
    <property type="match status" value="1"/>
</dbReference>
<dbReference type="PROSITE" id="PS50848">
    <property type="entry name" value="START"/>
    <property type="match status" value="1"/>
</dbReference>
<protein>
    <recommendedName>
        <fullName evidence="2">START domain-containing protein</fullName>
    </recommendedName>
</protein>
<reference evidence="3 4" key="1">
    <citation type="journal article" date="2011" name="Stand. Genomic Sci.">
        <title>Complete genome sequence of Marivirga tractuosa type strain (H-43).</title>
        <authorList>
            <person name="Pagani I."/>
            <person name="Chertkov O."/>
            <person name="Lapidus A."/>
            <person name="Lucas S."/>
            <person name="Del Rio T.G."/>
            <person name="Tice H."/>
            <person name="Copeland A."/>
            <person name="Cheng J.F."/>
            <person name="Nolan M."/>
            <person name="Saunders E."/>
            <person name="Pitluck S."/>
            <person name="Held B."/>
            <person name="Goodwin L."/>
            <person name="Liolios K."/>
            <person name="Ovchinikova G."/>
            <person name="Ivanova N."/>
            <person name="Mavromatis K."/>
            <person name="Pati A."/>
            <person name="Chen A."/>
            <person name="Palaniappan K."/>
            <person name="Land M."/>
            <person name="Hauser L."/>
            <person name="Jeffries C.D."/>
            <person name="Detter J.C."/>
            <person name="Han C."/>
            <person name="Tapia R."/>
            <person name="Ngatchou-Djao O.D."/>
            <person name="Rohde M."/>
            <person name="Goker M."/>
            <person name="Spring S."/>
            <person name="Sikorski J."/>
            <person name="Woyke T."/>
            <person name="Bristow J."/>
            <person name="Eisen J.A."/>
            <person name="Markowitz V."/>
            <person name="Hugenholtz P."/>
            <person name="Klenk H.P."/>
            <person name="Kyrpides N.C."/>
        </authorList>
    </citation>
    <scope>NUCLEOTIDE SEQUENCE [LARGE SCALE GENOMIC DNA]</scope>
    <source>
        <strain evidence="4">ATCC 23168 / DSM 4126 / NBRC 15989 / NCIMB 1408 / VKM B-1430 / H-43</strain>
    </source>
</reference>
<dbReference type="SUPFAM" id="SSF55961">
    <property type="entry name" value="Bet v1-like"/>
    <property type="match status" value="1"/>
</dbReference>
<evidence type="ECO:0000313" key="3">
    <source>
        <dbReference type="EMBL" id="ADR21690.1"/>
    </source>
</evidence>
<dbReference type="InterPro" id="IPR002913">
    <property type="entry name" value="START_lipid-bd_dom"/>
</dbReference>
<dbReference type="RefSeq" id="WP_013453837.1">
    <property type="nucleotide sequence ID" value="NC_014759.1"/>
</dbReference>
<dbReference type="InterPro" id="IPR051213">
    <property type="entry name" value="START_lipid_transfer"/>
</dbReference>
<dbReference type="AlphaFoldDB" id="E4TQZ0"/>
<dbReference type="HOGENOM" id="CLU_095975_0_0_10"/>
<dbReference type="Gene3D" id="3.30.530.20">
    <property type="match status" value="1"/>
</dbReference>
<dbReference type="GO" id="GO:0008289">
    <property type="term" value="F:lipid binding"/>
    <property type="evidence" value="ECO:0007669"/>
    <property type="project" value="InterPro"/>
</dbReference>
<dbReference type="PANTHER" id="PTHR19308">
    <property type="entry name" value="PHOSPHATIDYLCHOLINE TRANSFER PROTEIN"/>
    <property type="match status" value="1"/>
</dbReference>
<dbReference type="KEGG" id="mtt:Ftrac_1702"/>
<feature type="chain" id="PRO_5003189627" description="START domain-containing protein" evidence="1">
    <location>
        <begin position="22"/>
        <end position="201"/>
    </location>
</feature>
<dbReference type="STRING" id="643867.Ftrac_1702"/>
<evidence type="ECO:0000259" key="2">
    <source>
        <dbReference type="PROSITE" id="PS50848"/>
    </source>
</evidence>
<name>E4TQZ0_MARTH</name>
<keyword evidence="1" id="KW-0732">Signal</keyword>
<dbReference type="eggNOG" id="ENOG503302V">
    <property type="taxonomic scope" value="Bacteria"/>
</dbReference>
<feature type="domain" description="START" evidence="2">
    <location>
        <begin position="22"/>
        <end position="201"/>
    </location>
</feature>
<dbReference type="InterPro" id="IPR023393">
    <property type="entry name" value="START-like_dom_sf"/>
</dbReference>
<feature type="signal peptide" evidence="1">
    <location>
        <begin position="1"/>
        <end position="21"/>
    </location>
</feature>
<dbReference type="EMBL" id="CP002349">
    <property type="protein sequence ID" value="ADR21690.1"/>
    <property type="molecule type" value="Genomic_DNA"/>
</dbReference>
<dbReference type="GO" id="GO:0005737">
    <property type="term" value="C:cytoplasm"/>
    <property type="evidence" value="ECO:0007669"/>
    <property type="project" value="UniProtKB-ARBA"/>
</dbReference>
<evidence type="ECO:0000313" key="4">
    <source>
        <dbReference type="Proteomes" id="UP000008720"/>
    </source>
</evidence>
<sequence length="201" mass="23197">MQLKAPILFITSMAFCFMAHAQSNWETAMNKDDIIVYTRDEEHSDFKSFKAITEVKGTLNEVIKVLKDADNYQAWYGFTKTSKVLKEEKNVQYNYVETIFPWPFSNRDMVYKMSINKLNSRELLISLEGIPDFIPKKNGITRMQKAKGTLLLKSIIDKVEVTYQFHSEPGDTVPVWLANNSIAELPFKTLSGLKKILEKNK</sequence>
<dbReference type="Pfam" id="PF01852">
    <property type="entry name" value="START"/>
    <property type="match status" value="1"/>
</dbReference>
<dbReference type="InterPro" id="IPR028347">
    <property type="entry name" value="START_dom_prot"/>
</dbReference>
<keyword evidence="4" id="KW-1185">Reference proteome</keyword>
<dbReference type="OrthoDB" id="5734556at2"/>
<evidence type="ECO:0000256" key="1">
    <source>
        <dbReference type="SAM" id="SignalP"/>
    </source>
</evidence>
<accession>E4TQZ0</accession>